<dbReference type="EMBL" id="QBMC01000018">
    <property type="protein sequence ID" value="PZO21726.1"/>
    <property type="molecule type" value="Genomic_DNA"/>
</dbReference>
<organism evidence="2 3">
    <name type="scientific">Leptolyngbya foveolarum</name>
    <dbReference type="NCBI Taxonomy" id="47253"/>
    <lineage>
        <taxon>Bacteria</taxon>
        <taxon>Bacillati</taxon>
        <taxon>Cyanobacteriota</taxon>
        <taxon>Cyanophyceae</taxon>
        <taxon>Leptolyngbyales</taxon>
        <taxon>Leptolyngbyaceae</taxon>
        <taxon>Leptolyngbya group</taxon>
        <taxon>Leptolyngbya</taxon>
    </lineage>
</organism>
<reference evidence="2 3" key="2">
    <citation type="submission" date="2018-06" db="EMBL/GenBank/DDBJ databases">
        <title>Metagenomic assembly of (sub)arctic Cyanobacteria and their associated microbiome from non-axenic cultures.</title>
        <authorList>
            <person name="Baurain D."/>
        </authorList>
    </citation>
    <scope>NUCLEOTIDE SEQUENCE [LARGE SCALE GENOMIC DNA]</scope>
    <source>
        <strain evidence="2">ULC129bin1</strain>
    </source>
</reference>
<comment type="caution">
    <text evidence="2">The sequence shown here is derived from an EMBL/GenBank/DDBJ whole genome shotgun (WGS) entry which is preliminary data.</text>
</comment>
<evidence type="ECO:0000256" key="1">
    <source>
        <dbReference type="SAM" id="MobiDB-lite"/>
    </source>
</evidence>
<accession>A0A2W4UK47</accession>
<sequence length="94" mass="10324">MGSGCSTTTVEAKLKEALTKLENYNKLKSQTAAAMTEFEKTEKALSRLSKQILLGAAMKFDNDSKEYEMVGGVRTSDRRRTLPKAPNMPVPVLA</sequence>
<feature type="region of interest" description="Disordered" evidence="1">
    <location>
        <begin position="71"/>
        <end position="94"/>
    </location>
</feature>
<gene>
    <name evidence="2" type="ORF">DCF25_04590</name>
</gene>
<dbReference type="Proteomes" id="UP000249354">
    <property type="component" value="Unassembled WGS sequence"/>
</dbReference>
<dbReference type="AlphaFoldDB" id="A0A2W4UK47"/>
<evidence type="ECO:0000313" key="3">
    <source>
        <dbReference type="Proteomes" id="UP000249354"/>
    </source>
</evidence>
<protein>
    <submittedName>
        <fullName evidence="2">Uncharacterized protein</fullName>
    </submittedName>
</protein>
<proteinExistence type="predicted"/>
<name>A0A2W4UK47_9CYAN</name>
<reference evidence="3" key="1">
    <citation type="submission" date="2018-04" db="EMBL/GenBank/DDBJ databases">
        <authorList>
            <person name="Cornet L."/>
        </authorList>
    </citation>
    <scope>NUCLEOTIDE SEQUENCE [LARGE SCALE GENOMIC DNA]</scope>
</reference>
<evidence type="ECO:0000313" key="2">
    <source>
        <dbReference type="EMBL" id="PZO21726.1"/>
    </source>
</evidence>